<accession>A0A0P1LS61</accession>
<dbReference type="PANTHER" id="PTHR33231">
    <property type="entry name" value="30S RIBOSOMAL PROTEIN"/>
    <property type="match status" value="1"/>
</dbReference>
<dbReference type="EMBL" id="CZVI01000028">
    <property type="protein sequence ID" value="CUS92403.1"/>
    <property type="molecule type" value="Genomic_DNA"/>
</dbReference>
<gene>
    <name evidence="5" type="ORF">JGI4_02198</name>
    <name evidence="4" type="ORF">JGI8_01675</name>
</gene>
<keyword evidence="7" id="KW-1185">Reference proteome</keyword>
<dbReference type="EMBL" id="FAOP01000011">
    <property type="protein sequence ID" value="CUU08841.1"/>
    <property type="molecule type" value="Genomic_DNA"/>
</dbReference>
<dbReference type="GO" id="GO:0022627">
    <property type="term" value="C:cytosolic small ribosomal subunit"/>
    <property type="evidence" value="ECO:0007669"/>
    <property type="project" value="TreeGrafter"/>
</dbReference>
<dbReference type="InterPro" id="IPR036567">
    <property type="entry name" value="RHF-like"/>
</dbReference>
<accession>A0A0P1LFK3</accession>
<accession>A0A0N7MU93</accession>
<dbReference type="GO" id="GO:0045900">
    <property type="term" value="P:negative regulation of translational elongation"/>
    <property type="evidence" value="ECO:0007669"/>
    <property type="project" value="TreeGrafter"/>
</dbReference>
<evidence type="ECO:0000256" key="1">
    <source>
        <dbReference type="ARBA" id="ARBA00022845"/>
    </source>
</evidence>
<dbReference type="InterPro" id="IPR050574">
    <property type="entry name" value="HPF/YfiA_ribosome-assoc"/>
</dbReference>
<keyword evidence="1" id="KW-0810">Translation regulation</keyword>
<evidence type="ECO:0000313" key="6">
    <source>
        <dbReference type="Proteomes" id="UP000182011"/>
    </source>
</evidence>
<evidence type="ECO:0000313" key="7">
    <source>
        <dbReference type="Proteomes" id="UP000182200"/>
    </source>
</evidence>
<protein>
    <recommendedName>
        <fullName evidence="3">Ribosome hibernation promoting factor</fullName>
    </recommendedName>
</protein>
<name>A0A0P1NYV5_9BACT</name>
<organism evidence="5 6">
    <name type="scientific">Candidatus Kryptonium thompsonii</name>
    <dbReference type="NCBI Taxonomy" id="1633631"/>
    <lineage>
        <taxon>Bacteria</taxon>
        <taxon>Pseudomonadati</taxon>
        <taxon>Candidatus Kryptoniota</taxon>
        <taxon>Candidatus Kryptonium</taxon>
    </lineage>
</organism>
<dbReference type="Proteomes" id="UP000182200">
    <property type="component" value="Unassembled WGS sequence"/>
</dbReference>
<dbReference type="AlphaFoldDB" id="A0A0P1NYV5"/>
<dbReference type="STRING" id="1633631.GCA_001442925_02192"/>
<dbReference type="GO" id="GO:0043024">
    <property type="term" value="F:ribosomal small subunit binding"/>
    <property type="evidence" value="ECO:0007669"/>
    <property type="project" value="TreeGrafter"/>
</dbReference>
<evidence type="ECO:0000256" key="3">
    <source>
        <dbReference type="ARBA" id="ARBA00041148"/>
    </source>
</evidence>
<dbReference type="RefSeq" id="WP_047133694.1">
    <property type="nucleotide sequence ID" value="NZ_CZVI01000028.1"/>
</dbReference>
<sequence>MAVRITGHHVEMTEQIKNYIEKEVTRLDKFFNGIIDVEVILRQDTKHNHLKEVGIMVKVYEHKLTAKATDQDILKAFDKSLTKVEKQLIKFKDKLKSHR</sequence>
<accession>A0A0P1LZQ6</accession>
<evidence type="ECO:0000313" key="4">
    <source>
        <dbReference type="EMBL" id="CUS92403.1"/>
    </source>
</evidence>
<proteinExistence type="predicted"/>
<reference evidence="5 6" key="1">
    <citation type="submission" date="2015-11" db="EMBL/GenBank/DDBJ databases">
        <authorList>
            <person name="Zhang Y."/>
            <person name="Guo Z."/>
        </authorList>
    </citation>
    <scope>NUCLEOTIDE SEQUENCE [LARGE SCALE GENOMIC DNA]</scope>
    <source>
        <strain evidence="5">JGI-4</strain>
    </source>
</reference>
<accession>A0A0P1MKU0</accession>
<dbReference type="PANTHER" id="PTHR33231:SF1">
    <property type="entry name" value="30S RIBOSOMAL PROTEIN"/>
    <property type="match status" value="1"/>
</dbReference>
<evidence type="ECO:0000313" key="5">
    <source>
        <dbReference type="EMBL" id="CUU08841.1"/>
    </source>
</evidence>
<dbReference type="Pfam" id="PF02482">
    <property type="entry name" value="Ribosomal_S30AE"/>
    <property type="match status" value="1"/>
</dbReference>
<dbReference type="InterPro" id="IPR003489">
    <property type="entry name" value="RHF/RaiA"/>
</dbReference>
<dbReference type="OrthoDB" id="9794975at2"/>
<dbReference type="CDD" id="cd00552">
    <property type="entry name" value="RaiA"/>
    <property type="match status" value="1"/>
</dbReference>
<dbReference type="NCBIfam" id="TIGR00741">
    <property type="entry name" value="yfiA"/>
    <property type="match status" value="1"/>
</dbReference>
<evidence type="ECO:0000256" key="2">
    <source>
        <dbReference type="ARBA" id="ARBA00038695"/>
    </source>
</evidence>
<dbReference type="Proteomes" id="UP000182011">
    <property type="component" value="Unassembled WGS sequence"/>
</dbReference>
<reference evidence="4 7" key="2">
    <citation type="submission" date="2015-11" db="EMBL/GenBank/DDBJ databases">
        <authorList>
            <person name="Varghese N."/>
        </authorList>
    </citation>
    <scope>NUCLEOTIDE SEQUENCE [LARGE SCALE GENOMIC DNA]</scope>
    <source>
        <strain evidence="4 7">JGI-8</strain>
    </source>
</reference>
<accession>A0A0S4ND87</accession>
<dbReference type="SUPFAM" id="SSF69754">
    <property type="entry name" value="Ribosome binding protein Y (YfiA homologue)"/>
    <property type="match status" value="1"/>
</dbReference>
<accession>A0A0P1M570</accession>
<accession>A0A0P1NYV5</accession>
<comment type="subunit">
    <text evidence="2">Associates exclusively with 100S ribosomes, which are dimers of 70S ribosomes.</text>
</comment>
<accession>A0A0P1M3C9</accession>
<dbReference type="Gene3D" id="3.30.160.100">
    <property type="entry name" value="Ribosome hibernation promotion factor-like"/>
    <property type="match status" value="1"/>
</dbReference>